<comment type="subcellular location">
    <subcellularLocation>
        <location evidence="4">Endoplasmic reticulum membrane</location>
        <topology evidence="4">Peripheral membrane protein</topology>
    </subcellularLocation>
    <subcellularLocation>
        <location evidence="3">Microsome membrane</location>
        <topology evidence="3">Peripheral membrane protein</topology>
    </subcellularLocation>
</comment>
<dbReference type="GO" id="GO:0020037">
    <property type="term" value="F:heme binding"/>
    <property type="evidence" value="ECO:0007669"/>
    <property type="project" value="InterPro"/>
</dbReference>
<comment type="similarity">
    <text evidence="5">Belongs to the cytochrome P450 family.</text>
</comment>
<comment type="cofactor">
    <cofactor evidence="1">
        <name>heme</name>
        <dbReference type="ChEBI" id="CHEBI:30413"/>
    </cofactor>
</comment>
<evidence type="ECO:0000256" key="1">
    <source>
        <dbReference type="ARBA" id="ARBA00001971"/>
    </source>
</evidence>
<keyword evidence="10" id="KW-0560">Oxidoreductase</keyword>
<feature type="transmembrane region" description="Helical" evidence="14">
    <location>
        <begin position="12"/>
        <end position="32"/>
    </location>
</feature>
<dbReference type="GO" id="GO:0005789">
    <property type="term" value="C:endoplasmic reticulum membrane"/>
    <property type="evidence" value="ECO:0007669"/>
    <property type="project" value="UniProtKB-SubCell"/>
</dbReference>
<proteinExistence type="inferred from homology"/>
<organism evidence="15">
    <name type="scientific">Culicoides sonorensis</name>
    <name type="common">Biting midge</name>
    <dbReference type="NCBI Taxonomy" id="179676"/>
    <lineage>
        <taxon>Eukaryota</taxon>
        <taxon>Metazoa</taxon>
        <taxon>Ecdysozoa</taxon>
        <taxon>Arthropoda</taxon>
        <taxon>Hexapoda</taxon>
        <taxon>Insecta</taxon>
        <taxon>Pterygota</taxon>
        <taxon>Neoptera</taxon>
        <taxon>Endopterygota</taxon>
        <taxon>Diptera</taxon>
        <taxon>Nematocera</taxon>
        <taxon>Chironomoidea</taxon>
        <taxon>Ceratopogonidae</taxon>
        <taxon>Ceratopogoninae</taxon>
        <taxon>Culicoides</taxon>
        <taxon>Monoculicoides</taxon>
    </lineage>
</organism>
<dbReference type="GO" id="GO:0005506">
    <property type="term" value="F:iron ion binding"/>
    <property type="evidence" value="ECO:0007669"/>
    <property type="project" value="InterPro"/>
</dbReference>
<evidence type="ECO:0000256" key="8">
    <source>
        <dbReference type="ARBA" id="ARBA00022824"/>
    </source>
</evidence>
<dbReference type="PANTHER" id="PTHR24292:SF54">
    <property type="entry name" value="CYP9F3-RELATED"/>
    <property type="match status" value="1"/>
</dbReference>
<evidence type="ECO:0000313" key="15">
    <source>
        <dbReference type="EMBL" id="SSX19189.1"/>
    </source>
</evidence>
<dbReference type="GO" id="GO:0004497">
    <property type="term" value="F:monooxygenase activity"/>
    <property type="evidence" value="ECO:0007669"/>
    <property type="project" value="UniProtKB-KW"/>
</dbReference>
<evidence type="ECO:0000256" key="13">
    <source>
        <dbReference type="ARBA" id="ARBA00023136"/>
    </source>
</evidence>
<dbReference type="Gene3D" id="1.10.630.10">
    <property type="entry name" value="Cytochrome P450"/>
    <property type="match status" value="2"/>
</dbReference>
<keyword evidence="14" id="KW-0812">Transmembrane</keyword>
<keyword evidence="8" id="KW-0256">Endoplasmic reticulum</keyword>
<evidence type="ECO:0000256" key="3">
    <source>
        <dbReference type="ARBA" id="ARBA00004174"/>
    </source>
</evidence>
<dbReference type="InterPro" id="IPR050476">
    <property type="entry name" value="Insect_CytP450_Detox"/>
</dbReference>
<dbReference type="SUPFAM" id="SSF48264">
    <property type="entry name" value="Cytochrome P450"/>
    <property type="match status" value="2"/>
</dbReference>
<comment type="function">
    <text evidence="2">May be involved in the metabolism of insect hormones and in the breakdown of synthetic insecticides.</text>
</comment>
<keyword evidence="9" id="KW-0492">Microsome</keyword>
<dbReference type="PRINTS" id="PR00464">
    <property type="entry name" value="EP450II"/>
</dbReference>
<dbReference type="CDD" id="cd11056">
    <property type="entry name" value="CYP6-like"/>
    <property type="match status" value="1"/>
</dbReference>
<evidence type="ECO:0000256" key="12">
    <source>
        <dbReference type="ARBA" id="ARBA00023033"/>
    </source>
</evidence>
<evidence type="ECO:0000256" key="9">
    <source>
        <dbReference type="ARBA" id="ARBA00022848"/>
    </source>
</evidence>
<keyword evidence="7" id="KW-0479">Metal-binding</keyword>
<name>A0A336LRM3_CULSO</name>
<evidence type="ECO:0000256" key="5">
    <source>
        <dbReference type="ARBA" id="ARBA00010617"/>
    </source>
</evidence>
<dbReference type="VEuPathDB" id="VectorBase:CSON012862"/>
<evidence type="ECO:0000256" key="2">
    <source>
        <dbReference type="ARBA" id="ARBA00003690"/>
    </source>
</evidence>
<accession>A0A336LRM3</accession>
<feature type="transmembrane region" description="Helical" evidence="14">
    <location>
        <begin position="431"/>
        <end position="455"/>
    </location>
</feature>
<reference evidence="15" key="1">
    <citation type="submission" date="2018-07" db="EMBL/GenBank/DDBJ databases">
        <authorList>
            <person name="Quirk P.G."/>
            <person name="Krulwich T.A."/>
        </authorList>
    </citation>
    <scope>NUCLEOTIDE SEQUENCE</scope>
</reference>
<keyword evidence="13 14" id="KW-0472">Membrane</keyword>
<dbReference type="InterPro" id="IPR001128">
    <property type="entry name" value="Cyt_P450"/>
</dbReference>
<sequence length="764" mass="89463">MLLKILSILTSLILNQYTIYFILIFGLAYYLATINNDYFEKRGVKYIKPFPLVGNIWPALSRKQNFFEYYQATYNAFKDVGFFGTFEFMKPLYIIRDPDLVKQICIKDFDTFVNHRVTIDDKHVDPIFGRNLFVIKDQRWREMRNIMSPAFTGTKMRFLFASIRDSIKNTTKYLMEVAKQNNGIYEFEAKDFFTRCSADVIASAAFGIEVNSIRDKDNEFYKTGLQMADFTKPSRTIKFFIYNTVPQFGKFLKLKILENAHTNFFKSCLMEVINSREQNNSSRPDFVQILIQAKKKGKIETENGEENEYSVGKAPSKIEWTDDDFTGQMVVFFLAGFETATTLFNFLLYELAINQDIQEKLLNEIDDTIENLDGNPIDYEKIQQMKYLDMVVQEALRKHPPNVGVDRVCNKPSGLKTKLITRTMFFSTLSLIVRVLFSQFTSYLIITFGLVYYLATKNNEFFEKQGVKYKKPHLLVGNLWPTISRQKNFFEHYKSLYDEFKDVGFFGTFEFTRPILIIRDPDIVKQICIKDFDSFVNHRIIIDLDVDPIFGRNLFVMKDNKWRLMRNMMSPAFTGTKMRFLFSTIRDSMKNTTDYLIEETEKNNGIYEFEARDFFTRCGTDIIASTAFGVEVILCCTWPNFAKFFKLKLLDNHYIDFFKSCLLGVMRSREENKSSRSDFVQILMEAKAKGKIELEEGELNEYIVGNDQSKFEWTEDDFVAQSLVFFLAGFETVTTLFNFLSYELAINPDIQEKLLVEIDDVRKH</sequence>
<keyword evidence="11" id="KW-0408">Iron</keyword>
<dbReference type="Pfam" id="PF00067">
    <property type="entry name" value="p450"/>
    <property type="match status" value="2"/>
</dbReference>
<dbReference type="OMA" id="REQENYF"/>
<keyword evidence="14" id="KW-1133">Transmembrane helix</keyword>
<keyword evidence="12" id="KW-0503">Monooxygenase</keyword>
<gene>
    <name evidence="15" type="primary">CSON012862</name>
</gene>
<dbReference type="EMBL" id="UFQT01000062">
    <property type="protein sequence ID" value="SSX19189.1"/>
    <property type="molecule type" value="Genomic_DNA"/>
</dbReference>
<dbReference type="GO" id="GO:0016705">
    <property type="term" value="F:oxidoreductase activity, acting on paired donors, with incorporation or reduction of molecular oxygen"/>
    <property type="evidence" value="ECO:0007669"/>
    <property type="project" value="InterPro"/>
</dbReference>
<evidence type="ECO:0000256" key="7">
    <source>
        <dbReference type="ARBA" id="ARBA00022723"/>
    </source>
</evidence>
<dbReference type="PANTHER" id="PTHR24292">
    <property type="entry name" value="CYTOCHROME P450"/>
    <property type="match status" value="1"/>
</dbReference>
<dbReference type="AlphaFoldDB" id="A0A336LRM3"/>
<protein>
    <submittedName>
        <fullName evidence="15">CSON012862 protein</fullName>
    </submittedName>
</protein>
<evidence type="ECO:0000256" key="10">
    <source>
        <dbReference type="ARBA" id="ARBA00023002"/>
    </source>
</evidence>
<dbReference type="InterPro" id="IPR036396">
    <property type="entry name" value="Cyt_P450_sf"/>
</dbReference>
<keyword evidence="6" id="KW-0349">Heme</keyword>
<evidence type="ECO:0000256" key="14">
    <source>
        <dbReference type="SAM" id="Phobius"/>
    </source>
</evidence>
<evidence type="ECO:0000256" key="11">
    <source>
        <dbReference type="ARBA" id="ARBA00023004"/>
    </source>
</evidence>
<evidence type="ECO:0000256" key="4">
    <source>
        <dbReference type="ARBA" id="ARBA00004406"/>
    </source>
</evidence>
<evidence type="ECO:0000256" key="6">
    <source>
        <dbReference type="ARBA" id="ARBA00022617"/>
    </source>
</evidence>
<dbReference type="InterPro" id="IPR002402">
    <property type="entry name" value="Cyt_P450_E_grp-II"/>
</dbReference>